<feature type="compositionally biased region" description="Polar residues" evidence="1">
    <location>
        <begin position="28"/>
        <end position="41"/>
    </location>
</feature>
<gene>
    <name evidence="2" type="ORF">RMAR00112_LOCUS2082</name>
</gene>
<feature type="compositionally biased region" description="Polar residues" evidence="1">
    <location>
        <begin position="113"/>
        <end position="122"/>
    </location>
</feature>
<dbReference type="EMBL" id="HBHW01002670">
    <property type="protein sequence ID" value="CAE0034138.1"/>
    <property type="molecule type" value="Transcribed_RNA"/>
</dbReference>
<organism evidence="2">
    <name type="scientific">Rhodosorus marinus</name>
    <dbReference type="NCBI Taxonomy" id="101924"/>
    <lineage>
        <taxon>Eukaryota</taxon>
        <taxon>Rhodophyta</taxon>
        <taxon>Stylonematophyceae</taxon>
        <taxon>Stylonematales</taxon>
        <taxon>Stylonemataceae</taxon>
        <taxon>Rhodosorus</taxon>
    </lineage>
</organism>
<evidence type="ECO:0000256" key="1">
    <source>
        <dbReference type="SAM" id="MobiDB-lite"/>
    </source>
</evidence>
<sequence>MKEGRGEKATIKRKRSSEAEEDVDERGPNNTSNEGHNSKAQKPNEEGSQRDSSIAKPKRRRAARDSREKGHDSKDEMQKDERDMVVASTALSTPDDQTIEVEMATLSKDQDSATEGNATSATPMEVETQVDNHESVRAPPSPDHANPGQAEKDSSEVRGGELSSKKTAKPKDSSTDGKETIDEEPKKKDAGEEMPKPAEKGEETPEPDVVPKQVRSDVKIETSPPNVQEDQPANDTTHSAEQPPGASTSDRDPKYADISAWTVKKLRAELAGRGVKHSKIKQKKGLIEALQEELRKPA</sequence>
<feature type="region of interest" description="Disordered" evidence="1">
    <location>
        <begin position="1"/>
        <end position="255"/>
    </location>
</feature>
<evidence type="ECO:0000313" key="2">
    <source>
        <dbReference type="EMBL" id="CAE0034138.1"/>
    </source>
</evidence>
<feature type="compositionally biased region" description="Polar residues" evidence="1">
    <location>
        <begin position="223"/>
        <end position="248"/>
    </location>
</feature>
<reference evidence="2" key="1">
    <citation type="submission" date="2021-01" db="EMBL/GenBank/DDBJ databases">
        <authorList>
            <person name="Corre E."/>
            <person name="Pelletier E."/>
            <person name="Niang G."/>
            <person name="Scheremetjew M."/>
            <person name="Finn R."/>
            <person name="Kale V."/>
            <person name="Holt S."/>
            <person name="Cochrane G."/>
            <person name="Meng A."/>
            <person name="Brown T."/>
            <person name="Cohen L."/>
        </authorList>
    </citation>
    <scope>NUCLEOTIDE SEQUENCE</scope>
    <source>
        <strain evidence="2">CCMP 769</strain>
    </source>
</reference>
<accession>A0A7S3E6R6</accession>
<dbReference type="AlphaFoldDB" id="A0A7S3E6R6"/>
<feature type="compositionally biased region" description="Basic and acidic residues" evidence="1">
    <location>
        <begin position="1"/>
        <end position="10"/>
    </location>
</feature>
<feature type="compositionally biased region" description="Basic and acidic residues" evidence="1">
    <location>
        <begin position="150"/>
        <end position="159"/>
    </location>
</feature>
<name>A0A7S3E6R6_9RHOD</name>
<feature type="compositionally biased region" description="Basic and acidic residues" evidence="1">
    <location>
        <begin position="63"/>
        <end position="84"/>
    </location>
</feature>
<feature type="compositionally biased region" description="Basic and acidic residues" evidence="1">
    <location>
        <begin position="169"/>
        <end position="203"/>
    </location>
</feature>
<proteinExistence type="predicted"/>
<protein>
    <submittedName>
        <fullName evidence="2">Uncharacterized protein</fullName>
    </submittedName>
</protein>